<proteinExistence type="inferred from homology"/>
<keyword evidence="6 10" id="KW-0418">Kinase</keyword>
<evidence type="ECO:0000256" key="9">
    <source>
        <dbReference type="ARBA" id="ARBA00048090"/>
    </source>
</evidence>
<dbReference type="InterPro" id="IPR027417">
    <property type="entry name" value="P-loop_NTPase"/>
</dbReference>
<protein>
    <recommendedName>
        <fullName evidence="3 10">Gluconokinase</fullName>
        <ecNumber evidence="3 10">2.7.1.12</ecNumber>
    </recommendedName>
</protein>
<keyword evidence="5 10" id="KW-0547">Nucleotide-binding</keyword>
<name>A0A1I0T1P5_9NOCA</name>
<evidence type="ECO:0000256" key="3">
    <source>
        <dbReference type="ARBA" id="ARBA00012054"/>
    </source>
</evidence>
<evidence type="ECO:0000256" key="6">
    <source>
        <dbReference type="ARBA" id="ARBA00022777"/>
    </source>
</evidence>
<dbReference type="GO" id="GO:0005524">
    <property type="term" value="F:ATP binding"/>
    <property type="evidence" value="ECO:0007669"/>
    <property type="project" value="UniProtKB-KW"/>
</dbReference>
<evidence type="ECO:0000256" key="7">
    <source>
        <dbReference type="ARBA" id="ARBA00022840"/>
    </source>
</evidence>
<dbReference type="Gene3D" id="3.40.50.300">
    <property type="entry name" value="P-loop containing nucleotide triphosphate hydrolases"/>
    <property type="match status" value="1"/>
</dbReference>
<comment type="pathway">
    <text evidence="1">Carbohydrate acid metabolism.</text>
</comment>
<dbReference type="NCBIfam" id="TIGR01313">
    <property type="entry name" value="therm_gnt_kin"/>
    <property type="match status" value="1"/>
</dbReference>
<dbReference type="FunFam" id="3.40.50.300:FF:000522">
    <property type="entry name" value="Gluconokinase"/>
    <property type="match status" value="1"/>
</dbReference>
<comment type="similarity">
    <text evidence="2 10">Belongs to the gluconokinase GntK/GntV family.</text>
</comment>
<dbReference type="EMBL" id="FOJN01000003">
    <property type="protein sequence ID" value="SFA45695.1"/>
    <property type="molecule type" value="Genomic_DNA"/>
</dbReference>
<evidence type="ECO:0000313" key="11">
    <source>
        <dbReference type="EMBL" id="SFA45695.1"/>
    </source>
</evidence>
<dbReference type="Proteomes" id="UP000182054">
    <property type="component" value="Unassembled WGS sequence"/>
</dbReference>
<evidence type="ECO:0000256" key="2">
    <source>
        <dbReference type="ARBA" id="ARBA00008420"/>
    </source>
</evidence>
<keyword evidence="8" id="KW-0311">Gluconate utilization</keyword>
<organism evidence="11 12">
    <name type="scientific">Rhodococcoides kroppenstedtii</name>
    <dbReference type="NCBI Taxonomy" id="293050"/>
    <lineage>
        <taxon>Bacteria</taxon>
        <taxon>Bacillati</taxon>
        <taxon>Actinomycetota</taxon>
        <taxon>Actinomycetes</taxon>
        <taxon>Mycobacteriales</taxon>
        <taxon>Nocardiaceae</taxon>
        <taxon>Rhodococcoides</taxon>
    </lineage>
</organism>
<evidence type="ECO:0000256" key="8">
    <source>
        <dbReference type="ARBA" id="ARBA00023064"/>
    </source>
</evidence>
<dbReference type="GeneID" id="85485157"/>
<dbReference type="GO" id="GO:0019521">
    <property type="term" value="P:D-gluconate metabolic process"/>
    <property type="evidence" value="ECO:0007669"/>
    <property type="project" value="UniProtKB-KW"/>
</dbReference>
<dbReference type="PANTHER" id="PTHR43442:SF3">
    <property type="entry name" value="GLUCONOKINASE-RELATED"/>
    <property type="match status" value="1"/>
</dbReference>
<evidence type="ECO:0000313" key="12">
    <source>
        <dbReference type="Proteomes" id="UP000182054"/>
    </source>
</evidence>
<sequence length="182" mass="19383">MITDTGAADTDASTGPPRHIVVMGVSGTGKTTVGKRVAAELGATFVEGDALHPKANIDKMSAGHPLTDEDRAPWLAAIADEIRRIADAGGTSVTACSALRVTYRDQLRTGFPDLFFLHLQADYDTLLARMTRRKHFMPPSLLQSQFDTLEELAAGEHGTGIQDVDGIDTVVAAALEALGVRR</sequence>
<evidence type="ECO:0000256" key="1">
    <source>
        <dbReference type="ARBA" id="ARBA00004761"/>
    </source>
</evidence>
<keyword evidence="4 10" id="KW-0808">Transferase</keyword>
<evidence type="ECO:0000256" key="10">
    <source>
        <dbReference type="RuleBase" id="RU363066"/>
    </source>
</evidence>
<dbReference type="GO" id="GO:0046316">
    <property type="term" value="F:gluconokinase activity"/>
    <property type="evidence" value="ECO:0007669"/>
    <property type="project" value="UniProtKB-EC"/>
</dbReference>
<dbReference type="SUPFAM" id="SSF52540">
    <property type="entry name" value="P-loop containing nucleoside triphosphate hydrolases"/>
    <property type="match status" value="1"/>
</dbReference>
<keyword evidence="7 10" id="KW-0067">ATP-binding</keyword>
<gene>
    <name evidence="11" type="ORF">SAMN05444374_103314</name>
</gene>
<dbReference type="AlphaFoldDB" id="A0A1I0T1P5"/>
<dbReference type="CDD" id="cd02021">
    <property type="entry name" value="GntK"/>
    <property type="match status" value="1"/>
</dbReference>
<reference evidence="11 12" key="1">
    <citation type="submission" date="2016-10" db="EMBL/GenBank/DDBJ databases">
        <authorList>
            <person name="de Groot N.N."/>
        </authorList>
    </citation>
    <scope>NUCLEOTIDE SEQUENCE [LARGE SCALE GENOMIC DNA]</scope>
    <source>
        <strain evidence="11 12">DSM 44908</strain>
    </source>
</reference>
<dbReference type="InterPro" id="IPR006001">
    <property type="entry name" value="Therm_gnt_kin"/>
</dbReference>
<dbReference type="PANTHER" id="PTHR43442">
    <property type="entry name" value="GLUCONOKINASE-RELATED"/>
    <property type="match status" value="1"/>
</dbReference>
<comment type="catalytic activity">
    <reaction evidence="9 10">
        <text>D-gluconate + ATP = 6-phospho-D-gluconate + ADP + H(+)</text>
        <dbReference type="Rhea" id="RHEA:19433"/>
        <dbReference type="ChEBI" id="CHEBI:15378"/>
        <dbReference type="ChEBI" id="CHEBI:18391"/>
        <dbReference type="ChEBI" id="CHEBI:30616"/>
        <dbReference type="ChEBI" id="CHEBI:58759"/>
        <dbReference type="ChEBI" id="CHEBI:456216"/>
        <dbReference type="EC" id="2.7.1.12"/>
    </reaction>
</comment>
<dbReference type="EC" id="2.7.1.12" evidence="3 10"/>
<accession>A0A1I0T1P5</accession>
<dbReference type="RefSeq" id="WP_244516424.1">
    <property type="nucleotide sequence ID" value="NZ_FOJN01000003.1"/>
</dbReference>
<evidence type="ECO:0000256" key="5">
    <source>
        <dbReference type="ARBA" id="ARBA00022741"/>
    </source>
</evidence>
<evidence type="ECO:0000256" key="4">
    <source>
        <dbReference type="ARBA" id="ARBA00022679"/>
    </source>
</evidence>
<dbReference type="Pfam" id="PF13671">
    <property type="entry name" value="AAA_33"/>
    <property type="match status" value="1"/>
</dbReference>
<dbReference type="GO" id="GO:0005737">
    <property type="term" value="C:cytoplasm"/>
    <property type="evidence" value="ECO:0007669"/>
    <property type="project" value="TreeGrafter"/>
</dbReference>